<evidence type="ECO:0000313" key="3">
    <source>
        <dbReference type="Proteomes" id="UP001369815"/>
    </source>
</evidence>
<feature type="compositionally biased region" description="Polar residues" evidence="1">
    <location>
        <begin position="16"/>
        <end position="26"/>
    </location>
</feature>
<feature type="region of interest" description="Disordered" evidence="1">
    <location>
        <begin position="1"/>
        <end position="33"/>
    </location>
</feature>
<dbReference type="Proteomes" id="UP001369815">
    <property type="component" value="Unassembled WGS sequence"/>
</dbReference>
<evidence type="ECO:0000256" key="1">
    <source>
        <dbReference type="SAM" id="MobiDB-lite"/>
    </source>
</evidence>
<reference evidence="2 3" key="1">
    <citation type="journal article" date="2024" name="Front Chem Biol">
        <title>Unveiling the potential of Daldinia eschscholtzii MFLUCC 19-0629 through bioactivity and bioinformatics studies for enhanced sustainable agriculture production.</title>
        <authorList>
            <person name="Brooks S."/>
            <person name="Weaver J.A."/>
            <person name="Klomchit A."/>
            <person name="Alharthi S.A."/>
            <person name="Onlamun T."/>
            <person name="Nurani R."/>
            <person name="Vong T.K."/>
            <person name="Alberti F."/>
            <person name="Greco C."/>
        </authorList>
    </citation>
    <scope>NUCLEOTIDE SEQUENCE [LARGE SCALE GENOMIC DNA]</scope>
    <source>
        <strain evidence="2">MFLUCC 19-0629</strain>
    </source>
</reference>
<keyword evidence="3" id="KW-1185">Reference proteome</keyword>
<sequence>MTMEAQAENARPRTPTADSQSKSNQDFLDRWTPMDTTVEPLDFKLPEANLQLNDPSSGTIVQLCRNISDRKPTPKRS</sequence>
<comment type="caution">
    <text evidence="2">The sequence shown here is derived from an EMBL/GenBank/DDBJ whole genome shotgun (WGS) entry which is preliminary data.</text>
</comment>
<accession>A0AAX6ML44</accession>
<proteinExistence type="predicted"/>
<organism evidence="2 3">
    <name type="scientific">Daldinia eschscholtzii</name>
    <dbReference type="NCBI Taxonomy" id="292717"/>
    <lineage>
        <taxon>Eukaryota</taxon>
        <taxon>Fungi</taxon>
        <taxon>Dikarya</taxon>
        <taxon>Ascomycota</taxon>
        <taxon>Pezizomycotina</taxon>
        <taxon>Sordariomycetes</taxon>
        <taxon>Xylariomycetidae</taxon>
        <taxon>Xylariales</taxon>
        <taxon>Hypoxylaceae</taxon>
        <taxon>Daldinia</taxon>
    </lineage>
</organism>
<evidence type="ECO:0000313" key="2">
    <source>
        <dbReference type="EMBL" id="KAK6953368.1"/>
    </source>
</evidence>
<protein>
    <submittedName>
        <fullName evidence="2">Uncharacterized protein</fullName>
    </submittedName>
</protein>
<dbReference type="AlphaFoldDB" id="A0AAX6ML44"/>
<name>A0AAX6ML44_9PEZI</name>
<dbReference type="EMBL" id="JBANMG010000005">
    <property type="protein sequence ID" value="KAK6953368.1"/>
    <property type="molecule type" value="Genomic_DNA"/>
</dbReference>
<gene>
    <name evidence="2" type="ORF">Daesc_005671</name>
</gene>